<keyword evidence="5" id="KW-0378">Hydrolase</keyword>
<dbReference type="Gene3D" id="3.40.395.10">
    <property type="entry name" value="Adenoviral Proteinase, Chain A"/>
    <property type="match status" value="1"/>
</dbReference>
<keyword evidence="4" id="KW-0833">Ubl conjugation pathway</keyword>
<evidence type="ECO:0000256" key="6">
    <source>
        <dbReference type="SAM" id="MobiDB-lite"/>
    </source>
</evidence>
<comment type="similarity">
    <text evidence="1">Belongs to the peptidase C48 family.</text>
</comment>
<evidence type="ECO:0000313" key="9">
    <source>
        <dbReference type="Proteomes" id="UP000472262"/>
    </source>
</evidence>
<dbReference type="GO" id="GO:0016926">
    <property type="term" value="P:protein desumoylation"/>
    <property type="evidence" value="ECO:0007669"/>
    <property type="project" value="TreeGrafter"/>
</dbReference>
<feature type="region of interest" description="Disordered" evidence="6">
    <location>
        <begin position="614"/>
        <end position="636"/>
    </location>
</feature>
<evidence type="ECO:0000256" key="3">
    <source>
        <dbReference type="ARBA" id="ARBA00022670"/>
    </source>
</evidence>
<evidence type="ECO:0000256" key="5">
    <source>
        <dbReference type="ARBA" id="ARBA00022801"/>
    </source>
</evidence>
<dbReference type="PROSITE" id="PS50600">
    <property type="entry name" value="ULP_PROTEASE"/>
    <property type="match status" value="1"/>
</dbReference>
<dbReference type="OMA" id="GADRMHA"/>
<feature type="region of interest" description="Disordered" evidence="6">
    <location>
        <begin position="761"/>
        <end position="796"/>
    </location>
</feature>
<name>A0A672TEH9_SINGR</name>
<dbReference type="AlphaFoldDB" id="A0A672TEH9"/>
<evidence type="ECO:0000256" key="4">
    <source>
        <dbReference type="ARBA" id="ARBA00022786"/>
    </source>
</evidence>
<dbReference type="GO" id="GO:0006508">
    <property type="term" value="P:proteolysis"/>
    <property type="evidence" value="ECO:0007669"/>
    <property type="project" value="UniProtKB-KW"/>
</dbReference>
<dbReference type="InterPro" id="IPR003653">
    <property type="entry name" value="Peptidase_C48_C"/>
</dbReference>
<dbReference type="GO" id="GO:0070139">
    <property type="term" value="F:SUMO-specific endopeptidase activity"/>
    <property type="evidence" value="ECO:0007669"/>
    <property type="project" value="TreeGrafter"/>
</dbReference>
<evidence type="ECO:0000256" key="1">
    <source>
        <dbReference type="ARBA" id="ARBA00005234"/>
    </source>
</evidence>
<dbReference type="Proteomes" id="UP000472262">
    <property type="component" value="Unassembled WGS sequence"/>
</dbReference>
<evidence type="ECO:0000256" key="2">
    <source>
        <dbReference type="ARBA" id="ARBA00022553"/>
    </source>
</evidence>
<dbReference type="GO" id="GO:0005634">
    <property type="term" value="C:nucleus"/>
    <property type="evidence" value="ECO:0007669"/>
    <property type="project" value="TreeGrafter"/>
</dbReference>
<feature type="compositionally biased region" description="Polar residues" evidence="6">
    <location>
        <begin position="27"/>
        <end position="70"/>
    </location>
</feature>
<accession>A0A672TEH9</accession>
<dbReference type="InterPro" id="IPR038765">
    <property type="entry name" value="Papain-like_cys_pep_sf"/>
</dbReference>
<proteinExistence type="inferred from homology"/>
<feature type="domain" description="Ubiquitin-like protease family profile" evidence="7">
    <location>
        <begin position="640"/>
        <end position="888"/>
    </location>
</feature>
<keyword evidence="9" id="KW-1185">Reference proteome</keyword>
<dbReference type="Ensembl" id="ENSSGRT00000119062.1">
    <property type="protein sequence ID" value="ENSSGRP00000112086.1"/>
    <property type="gene ID" value="ENSSGRG00000055082.1"/>
</dbReference>
<gene>
    <name evidence="8" type="primary">senp7b</name>
</gene>
<feature type="compositionally biased region" description="Basic and acidic residues" evidence="6">
    <location>
        <begin position="237"/>
        <end position="247"/>
    </location>
</feature>
<organism evidence="8 9">
    <name type="scientific">Sinocyclocheilus grahami</name>
    <name type="common">Dianchi golden-line fish</name>
    <name type="synonym">Barbus grahami</name>
    <dbReference type="NCBI Taxonomy" id="75366"/>
    <lineage>
        <taxon>Eukaryota</taxon>
        <taxon>Metazoa</taxon>
        <taxon>Chordata</taxon>
        <taxon>Craniata</taxon>
        <taxon>Vertebrata</taxon>
        <taxon>Euteleostomi</taxon>
        <taxon>Actinopterygii</taxon>
        <taxon>Neopterygii</taxon>
        <taxon>Teleostei</taxon>
        <taxon>Ostariophysi</taxon>
        <taxon>Cypriniformes</taxon>
        <taxon>Cyprinidae</taxon>
        <taxon>Cyprininae</taxon>
        <taxon>Sinocyclocheilus</taxon>
    </lineage>
</organism>
<evidence type="ECO:0000313" key="8">
    <source>
        <dbReference type="Ensembl" id="ENSSGRP00000112086.1"/>
    </source>
</evidence>
<dbReference type="Pfam" id="PF02902">
    <property type="entry name" value="Peptidase_C48"/>
    <property type="match status" value="1"/>
</dbReference>
<feature type="region of interest" description="Disordered" evidence="6">
    <location>
        <begin position="214"/>
        <end position="247"/>
    </location>
</feature>
<reference evidence="8" key="1">
    <citation type="submission" date="2025-05" db="UniProtKB">
        <authorList>
            <consortium name="Ensembl"/>
        </authorList>
    </citation>
    <scope>IDENTIFICATION</scope>
</reference>
<dbReference type="InterPro" id="IPR051947">
    <property type="entry name" value="Sentrin-specific_protease"/>
</dbReference>
<dbReference type="Ensembl" id="ENSSGRT00000119061.1">
    <property type="protein sequence ID" value="ENSSGRP00000112085.1"/>
    <property type="gene ID" value="ENSSGRG00000055082.1"/>
</dbReference>
<dbReference type="GO" id="GO:0005737">
    <property type="term" value="C:cytoplasm"/>
    <property type="evidence" value="ECO:0007669"/>
    <property type="project" value="TreeGrafter"/>
</dbReference>
<keyword evidence="2" id="KW-0597">Phosphoprotein</keyword>
<feature type="region of interest" description="Disordered" evidence="6">
    <location>
        <begin position="23"/>
        <end position="111"/>
    </location>
</feature>
<evidence type="ECO:0000259" key="7">
    <source>
        <dbReference type="PROSITE" id="PS50600"/>
    </source>
</evidence>
<feature type="compositionally biased region" description="Polar residues" evidence="6">
    <location>
        <begin position="761"/>
        <end position="772"/>
    </location>
</feature>
<dbReference type="PANTHER" id="PTHR46896">
    <property type="entry name" value="SENTRIN-SPECIFIC PROTEASE"/>
    <property type="match status" value="1"/>
</dbReference>
<keyword evidence="3" id="KW-0645">Protease</keyword>
<feature type="region of interest" description="Disordered" evidence="6">
    <location>
        <begin position="181"/>
        <end position="200"/>
    </location>
</feature>
<sequence>MPDIRRASLRQVCAMAVPFRIPKKKQPSGSCSLDMQSPLSRLQDSNSYKRQWGSVTLNGRTPHKSSSNGNMLLKDGQRSESVRPVRPSLSAGDLSPDSCTPGTRTCSDNIPKGAARGVFSFKMNKQPIKISPVQVNRTPSKVSETPGFRAHCQTPTAGRDFTGNNSFRWRPKRASDTLLCHDENHTGAPESSSFKTRRGLDPGELETCGLFHEEEETEGTQGHSQVKETQRSSTLEDMAHEAQTDSKLKSTGSVCDVYKNAANKNGTVLNEESVSKPSNHEPSLRSGLSLQEAPARHLRASGERAAISVPVRKDLLTSPPETKSKDPFGSFYSNRLRRKPQVFCKTYKRSKPSSTEPIVLSSDDEGAEEMNDVSGSLQEQRISEGIRDAQIGNQKSPETNTGGERSKTKVEVPSIIELDFRRLHYDTVEAQANGTIVITDEGISVPLKGADGEGEVAVSVLCSRLLSYGVWDGGLARDSSLLSSTEEPAPSLLFLMVTDAQAKLLQKELSVLHTVHTSGQACPFVLLVLTGQLEDLQAALLVSLMDVIGLRYGQGDLSNSLSWSDGLNRLHCHPRGEHLLSLLGQNVKDAGQDTAKENTSGTSSWLREPTVRRPLRSHSLQQSSPRRLIQYPPPPSKGGITVTTEDLECLKDGEFLNDVVIDFYLKYLLLERADKDVAERSHIFSSFFYKQLTRKDTSCPEETSSTAPYKRHQRVRTWTRHVDIFSKDYLFIPVNQEAHWYLVVICFPGLERFECVPWRNKVSQDGSPTAKASSAGDCQRDSSQQPKGNGLKLSEPRSHNLPDCTVHSCTRKTVVRRPCILVMDSLKLSYHQRIYTLLREYLQVEWEVRKESARAFTSESIGVSPCRVPLQDNSSDCGLYLLQYVESFLQNPVVHFDLPLRLEHWFPRNQVRRKREELRELVLELYRRQGGGAEQSAK</sequence>
<dbReference type="PANTHER" id="PTHR46896:SF2">
    <property type="entry name" value="SENTRIN-SPECIFIC PROTEASE 7"/>
    <property type="match status" value="1"/>
</dbReference>
<dbReference type="SUPFAM" id="SSF54001">
    <property type="entry name" value="Cysteine proteinases"/>
    <property type="match status" value="1"/>
</dbReference>
<dbReference type="FunFam" id="1.10.418.20:FF:000004">
    <property type="entry name" value="sentrin-specific protease 7 isoform X1"/>
    <property type="match status" value="1"/>
</dbReference>
<feature type="compositionally biased region" description="Polar residues" evidence="6">
    <location>
        <begin position="97"/>
        <end position="108"/>
    </location>
</feature>
<protein>
    <submittedName>
        <fullName evidence="8">Sentrin-specific protease 7-like</fullName>
    </submittedName>
</protein>
<feature type="region of interest" description="Disordered" evidence="6">
    <location>
        <begin position="136"/>
        <end position="167"/>
    </location>
</feature>
<dbReference type="FunFam" id="1.10.418.20:FF:000001">
    <property type="entry name" value="sentrin-specific protease 6 isoform X1"/>
    <property type="match status" value="1"/>
</dbReference>